<organism evidence="6">
    <name type="scientific">Sesamum angustifolium</name>
    <dbReference type="NCBI Taxonomy" id="2727405"/>
    <lineage>
        <taxon>Eukaryota</taxon>
        <taxon>Viridiplantae</taxon>
        <taxon>Streptophyta</taxon>
        <taxon>Embryophyta</taxon>
        <taxon>Tracheophyta</taxon>
        <taxon>Spermatophyta</taxon>
        <taxon>Magnoliopsida</taxon>
        <taxon>eudicotyledons</taxon>
        <taxon>Gunneridae</taxon>
        <taxon>Pentapetalae</taxon>
        <taxon>asterids</taxon>
        <taxon>lamiids</taxon>
        <taxon>Lamiales</taxon>
        <taxon>Pedaliaceae</taxon>
        <taxon>Sesamum</taxon>
    </lineage>
</organism>
<name>A0AAW2JFS0_9LAMI</name>
<keyword evidence="3 6" id="KW-0347">Helicase</keyword>
<comment type="caution">
    <text evidence="6">The sequence shown here is derived from an EMBL/GenBank/DDBJ whole genome shotgun (WGS) entry which is preliminary data.</text>
</comment>
<sequence length="206" mass="22377">MSRGFRNSCALCWGQGEGMELCAVATAQTGHFLVGRVLMVCFDGLFSLGYVETQKIDFLSSDLIAFRISYATQESALSPGVDVVVGAPGRIIDLINSSSLKLGEVQYLVLDEADQMVAVGFEEDVKVKVGDQDEKLAEAIKLFAIPPTATSRRTILGDLLTVHAKGGKTSVFTQSKWDAIASEALHDDISQHQWGLTLNDFRQGKF</sequence>
<dbReference type="Gene3D" id="3.40.50.300">
    <property type="entry name" value="P-loop containing nucleotide triphosphate hydrolases"/>
    <property type="match status" value="1"/>
</dbReference>
<protein>
    <submittedName>
        <fullName evidence="6">DEAD-box ATP-dependent RNA helicase 3A, chloroplastic</fullName>
    </submittedName>
</protein>
<dbReference type="GO" id="GO:0003676">
    <property type="term" value="F:nucleic acid binding"/>
    <property type="evidence" value="ECO:0007669"/>
    <property type="project" value="InterPro"/>
</dbReference>
<dbReference type="GO" id="GO:0016787">
    <property type="term" value="F:hydrolase activity"/>
    <property type="evidence" value="ECO:0007669"/>
    <property type="project" value="UniProtKB-KW"/>
</dbReference>
<reference evidence="6" key="2">
    <citation type="journal article" date="2024" name="Plant">
        <title>Genomic evolution and insights into agronomic trait innovations of Sesamum species.</title>
        <authorList>
            <person name="Miao H."/>
            <person name="Wang L."/>
            <person name="Qu L."/>
            <person name="Liu H."/>
            <person name="Sun Y."/>
            <person name="Le M."/>
            <person name="Wang Q."/>
            <person name="Wei S."/>
            <person name="Zheng Y."/>
            <person name="Lin W."/>
            <person name="Duan Y."/>
            <person name="Cao H."/>
            <person name="Xiong S."/>
            <person name="Wang X."/>
            <person name="Wei L."/>
            <person name="Li C."/>
            <person name="Ma Q."/>
            <person name="Ju M."/>
            <person name="Zhao R."/>
            <person name="Li G."/>
            <person name="Mu C."/>
            <person name="Tian Q."/>
            <person name="Mei H."/>
            <person name="Zhang T."/>
            <person name="Gao T."/>
            <person name="Zhang H."/>
        </authorList>
    </citation>
    <scope>NUCLEOTIDE SEQUENCE</scope>
    <source>
        <strain evidence="6">G01</strain>
    </source>
</reference>
<evidence type="ECO:0000256" key="1">
    <source>
        <dbReference type="ARBA" id="ARBA00022741"/>
    </source>
</evidence>
<keyword evidence="1" id="KW-0547">Nucleotide-binding</keyword>
<feature type="domain" description="DEAD/DEAH-box helicase" evidence="5">
    <location>
        <begin position="71"/>
        <end position="129"/>
    </location>
</feature>
<evidence type="ECO:0000256" key="2">
    <source>
        <dbReference type="ARBA" id="ARBA00022801"/>
    </source>
</evidence>
<dbReference type="GO" id="GO:0005524">
    <property type="term" value="F:ATP binding"/>
    <property type="evidence" value="ECO:0007669"/>
    <property type="project" value="UniProtKB-KW"/>
</dbReference>
<dbReference type="PANTHER" id="PTHR47959:SF1">
    <property type="entry name" value="ATP-DEPENDENT RNA HELICASE DBPA"/>
    <property type="match status" value="1"/>
</dbReference>
<proteinExistence type="predicted"/>
<dbReference type="GO" id="GO:0005829">
    <property type="term" value="C:cytosol"/>
    <property type="evidence" value="ECO:0007669"/>
    <property type="project" value="TreeGrafter"/>
</dbReference>
<evidence type="ECO:0000256" key="4">
    <source>
        <dbReference type="ARBA" id="ARBA00022840"/>
    </source>
</evidence>
<dbReference type="InterPro" id="IPR011545">
    <property type="entry name" value="DEAD/DEAH_box_helicase_dom"/>
</dbReference>
<dbReference type="PANTHER" id="PTHR47959">
    <property type="entry name" value="ATP-DEPENDENT RNA HELICASE RHLE-RELATED"/>
    <property type="match status" value="1"/>
</dbReference>
<evidence type="ECO:0000259" key="5">
    <source>
        <dbReference type="Pfam" id="PF00270"/>
    </source>
</evidence>
<dbReference type="GO" id="GO:0003724">
    <property type="term" value="F:RNA helicase activity"/>
    <property type="evidence" value="ECO:0007669"/>
    <property type="project" value="TreeGrafter"/>
</dbReference>
<dbReference type="EMBL" id="JACGWK010001082">
    <property type="protein sequence ID" value="KAL0293076.1"/>
    <property type="molecule type" value="Genomic_DNA"/>
</dbReference>
<dbReference type="Pfam" id="PF00270">
    <property type="entry name" value="DEAD"/>
    <property type="match status" value="1"/>
</dbReference>
<keyword evidence="4" id="KW-0067">ATP-binding</keyword>
<keyword evidence="2" id="KW-0378">Hydrolase</keyword>
<gene>
    <name evidence="6" type="ORF">Sangu_3246200</name>
</gene>
<accession>A0AAW2JFS0</accession>
<reference evidence="6" key="1">
    <citation type="submission" date="2020-06" db="EMBL/GenBank/DDBJ databases">
        <authorList>
            <person name="Li T."/>
            <person name="Hu X."/>
            <person name="Zhang T."/>
            <person name="Song X."/>
            <person name="Zhang H."/>
            <person name="Dai N."/>
            <person name="Sheng W."/>
            <person name="Hou X."/>
            <person name="Wei L."/>
        </authorList>
    </citation>
    <scope>NUCLEOTIDE SEQUENCE</scope>
    <source>
        <strain evidence="6">G01</strain>
        <tissue evidence="6">Leaf</tissue>
    </source>
</reference>
<dbReference type="SUPFAM" id="SSF52540">
    <property type="entry name" value="P-loop containing nucleoside triphosphate hydrolases"/>
    <property type="match status" value="1"/>
</dbReference>
<dbReference type="InterPro" id="IPR027417">
    <property type="entry name" value="P-loop_NTPase"/>
</dbReference>
<dbReference type="InterPro" id="IPR050079">
    <property type="entry name" value="DEAD_box_RNA_helicase"/>
</dbReference>
<evidence type="ECO:0000256" key="3">
    <source>
        <dbReference type="ARBA" id="ARBA00022806"/>
    </source>
</evidence>
<dbReference type="AlphaFoldDB" id="A0AAW2JFS0"/>
<evidence type="ECO:0000313" key="6">
    <source>
        <dbReference type="EMBL" id="KAL0293076.1"/>
    </source>
</evidence>